<protein>
    <recommendedName>
        <fullName evidence="4 8">Methionyl-tRNA formyltransferase</fullName>
        <ecNumber evidence="3 8">2.1.2.9</ecNumber>
    </recommendedName>
</protein>
<dbReference type="SUPFAM" id="SSF53328">
    <property type="entry name" value="Formyltransferase"/>
    <property type="match status" value="1"/>
</dbReference>
<dbReference type="HAMAP" id="MF_00182">
    <property type="entry name" value="Formyl_trans"/>
    <property type="match status" value="1"/>
</dbReference>
<name>K8ZQP8_9ENTE</name>
<keyword evidence="12" id="KW-1185">Reference proteome</keyword>
<dbReference type="PATRIC" id="fig|1234409.3.peg.132"/>
<gene>
    <name evidence="8" type="primary">fmt</name>
    <name evidence="11" type="ORF">C683_0160</name>
</gene>
<comment type="catalytic activity">
    <reaction evidence="7 8">
        <text>L-methionyl-tRNA(fMet) + (6R)-10-formyltetrahydrofolate = N-formyl-L-methionyl-tRNA(fMet) + (6S)-5,6,7,8-tetrahydrofolate + H(+)</text>
        <dbReference type="Rhea" id="RHEA:24380"/>
        <dbReference type="Rhea" id="RHEA-COMP:9952"/>
        <dbReference type="Rhea" id="RHEA-COMP:9953"/>
        <dbReference type="ChEBI" id="CHEBI:15378"/>
        <dbReference type="ChEBI" id="CHEBI:57453"/>
        <dbReference type="ChEBI" id="CHEBI:78530"/>
        <dbReference type="ChEBI" id="CHEBI:78844"/>
        <dbReference type="ChEBI" id="CHEBI:195366"/>
        <dbReference type="EC" id="2.1.2.9"/>
    </reaction>
</comment>
<sequence>MTKIIFMGTPQFSVPILEGLIEKGYDVIGVVTQPDRPKGRKKVLTPSPVKEAALAHHLPIWQPEKISGSKEMEEIIAQKPDLIITAAFGQFLPERLLEAPTYGAINVHASLLPKYRGGAPVHYAIMEGEEKTGVTIMQMVKKMDAGDILSQAEITIGDSNVGEMFERLSLLGRDLLLDTLPLYLEGKITPQPQNEEEATYSPNITREQEKMDWHRPAKELAYQVQGMNPFPVAHTTKEGQRWKIWAAKAQDKTTDKAPGTILAIAKEGLEVACGKGTVLAITELQPAGKSKMDIQSFVNGMGRNMQVGETFDV</sequence>
<dbReference type="CDD" id="cd08704">
    <property type="entry name" value="Met_tRNA_FMT_C"/>
    <property type="match status" value="1"/>
</dbReference>
<organism evidence="11 12">
    <name type="scientific">Catellicoccus marimammalium M35/04/3</name>
    <dbReference type="NCBI Taxonomy" id="1234409"/>
    <lineage>
        <taxon>Bacteria</taxon>
        <taxon>Bacillati</taxon>
        <taxon>Bacillota</taxon>
        <taxon>Bacilli</taxon>
        <taxon>Lactobacillales</taxon>
        <taxon>Enterococcaceae</taxon>
        <taxon>Catellicoccus</taxon>
    </lineage>
</organism>
<dbReference type="EC" id="2.1.2.9" evidence="3 8"/>
<dbReference type="Gene3D" id="3.10.25.10">
    <property type="entry name" value="Formyl transferase, C-terminal domain"/>
    <property type="match status" value="1"/>
</dbReference>
<accession>K8ZQP8</accession>
<evidence type="ECO:0000256" key="2">
    <source>
        <dbReference type="ARBA" id="ARBA00010699"/>
    </source>
</evidence>
<dbReference type="FunFam" id="3.40.50.12230:FF:000001">
    <property type="entry name" value="Methionyl-tRNA formyltransferase"/>
    <property type="match status" value="1"/>
</dbReference>
<keyword evidence="6 8" id="KW-0648">Protein biosynthesis</keyword>
<dbReference type="eggNOG" id="COG0223">
    <property type="taxonomic scope" value="Bacteria"/>
</dbReference>
<evidence type="ECO:0000259" key="10">
    <source>
        <dbReference type="Pfam" id="PF02911"/>
    </source>
</evidence>
<comment type="caution">
    <text evidence="11">The sequence shown here is derived from an EMBL/GenBank/DDBJ whole genome shotgun (WGS) entry which is preliminary data.</text>
</comment>
<dbReference type="InterPro" id="IPR005794">
    <property type="entry name" value="Fmt"/>
</dbReference>
<dbReference type="InterPro" id="IPR036477">
    <property type="entry name" value="Formyl_transf_N_sf"/>
</dbReference>
<dbReference type="FunFam" id="3.40.50.170:FF:000004">
    <property type="entry name" value="Methionyl-tRNA formyltransferase"/>
    <property type="match status" value="1"/>
</dbReference>
<feature type="binding site" evidence="8">
    <location>
        <begin position="110"/>
        <end position="113"/>
    </location>
    <ligand>
        <name>(6S)-5,6,7,8-tetrahydrofolate</name>
        <dbReference type="ChEBI" id="CHEBI:57453"/>
    </ligand>
</feature>
<dbReference type="InterPro" id="IPR037022">
    <property type="entry name" value="Formyl_trans_C_sf"/>
</dbReference>
<dbReference type="Pfam" id="PF02911">
    <property type="entry name" value="Formyl_trans_C"/>
    <property type="match status" value="1"/>
</dbReference>
<dbReference type="GO" id="GO:0005829">
    <property type="term" value="C:cytosol"/>
    <property type="evidence" value="ECO:0007669"/>
    <property type="project" value="TreeGrafter"/>
</dbReference>
<dbReference type="PANTHER" id="PTHR11138:SF5">
    <property type="entry name" value="METHIONYL-TRNA FORMYLTRANSFERASE, MITOCHONDRIAL"/>
    <property type="match status" value="1"/>
</dbReference>
<evidence type="ECO:0000259" key="9">
    <source>
        <dbReference type="Pfam" id="PF00551"/>
    </source>
</evidence>
<evidence type="ECO:0000313" key="11">
    <source>
        <dbReference type="EMBL" id="EKU27901.1"/>
    </source>
</evidence>
<evidence type="ECO:0000256" key="5">
    <source>
        <dbReference type="ARBA" id="ARBA00022679"/>
    </source>
</evidence>
<dbReference type="OrthoDB" id="9802815at2"/>
<dbReference type="CDD" id="cd08646">
    <property type="entry name" value="FMT_core_Met-tRNA-FMT_N"/>
    <property type="match status" value="1"/>
</dbReference>
<dbReference type="SUPFAM" id="SSF50486">
    <property type="entry name" value="FMT C-terminal domain-like"/>
    <property type="match status" value="1"/>
</dbReference>
<dbReference type="InterPro" id="IPR011034">
    <property type="entry name" value="Formyl_transferase-like_C_sf"/>
</dbReference>
<dbReference type="AlphaFoldDB" id="K8ZQP8"/>
<evidence type="ECO:0000256" key="7">
    <source>
        <dbReference type="ARBA" id="ARBA00048558"/>
    </source>
</evidence>
<evidence type="ECO:0000256" key="4">
    <source>
        <dbReference type="ARBA" id="ARBA00016014"/>
    </source>
</evidence>
<dbReference type="GO" id="GO:0004479">
    <property type="term" value="F:methionyl-tRNA formyltransferase activity"/>
    <property type="evidence" value="ECO:0007669"/>
    <property type="project" value="UniProtKB-UniRule"/>
</dbReference>
<dbReference type="InterPro" id="IPR002376">
    <property type="entry name" value="Formyl_transf_N"/>
</dbReference>
<evidence type="ECO:0000256" key="6">
    <source>
        <dbReference type="ARBA" id="ARBA00022917"/>
    </source>
</evidence>
<comment type="similarity">
    <text evidence="2 8">Belongs to the Fmt family.</text>
</comment>
<reference evidence="11 12" key="1">
    <citation type="journal article" date="2013" name="Genome Announc.">
        <title>Draft Genome Sequence of Catellicoccus marimammalium, a Novel Species Commonly Found in Gull Feces.</title>
        <authorList>
            <person name="Weigand M.R."/>
            <person name="Ryu H."/>
            <person name="Bozcek L."/>
            <person name="Konstantinidis K.T."/>
            <person name="Santo Domingo J.W."/>
        </authorList>
    </citation>
    <scope>NUCLEOTIDE SEQUENCE [LARGE SCALE GENOMIC DNA]</scope>
    <source>
        <strain evidence="11 12">M35/04/3</strain>
    </source>
</reference>
<feature type="domain" description="Formyl transferase C-terminal" evidence="10">
    <location>
        <begin position="203"/>
        <end position="301"/>
    </location>
</feature>
<comment type="function">
    <text evidence="1 8">Attaches a formyl group to the free amino group of methionyl-tRNA(fMet). The formyl group appears to play a dual role in the initiator identity of N-formylmethionyl-tRNA by promoting its recognition by IF2 and preventing the misappropriation of this tRNA by the elongation apparatus.</text>
</comment>
<evidence type="ECO:0000313" key="12">
    <source>
        <dbReference type="Proteomes" id="UP000016057"/>
    </source>
</evidence>
<dbReference type="PROSITE" id="PS00373">
    <property type="entry name" value="GART"/>
    <property type="match status" value="1"/>
</dbReference>
<dbReference type="RefSeq" id="WP_009488354.1">
    <property type="nucleotide sequence ID" value="NZ_AMYT01000007.1"/>
</dbReference>
<evidence type="ECO:0000256" key="8">
    <source>
        <dbReference type="HAMAP-Rule" id="MF_00182"/>
    </source>
</evidence>
<proteinExistence type="inferred from homology"/>
<dbReference type="STRING" id="1234409.C683_0160"/>
<evidence type="ECO:0000256" key="1">
    <source>
        <dbReference type="ARBA" id="ARBA00002606"/>
    </source>
</evidence>
<dbReference type="InterPro" id="IPR041711">
    <property type="entry name" value="Met-tRNA-FMT_N"/>
</dbReference>
<dbReference type="InterPro" id="IPR005793">
    <property type="entry name" value="Formyl_trans_C"/>
</dbReference>
<dbReference type="Gene3D" id="3.40.50.170">
    <property type="entry name" value="Formyl transferase, N-terminal domain"/>
    <property type="match status" value="1"/>
</dbReference>
<dbReference type="InterPro" id="IPR044135">
    <property type="entry name" value="Met-tRNA-FMT_C"/>
</dbReference>
<feature type="domain" description="Formyl transferase N-terminal" evidence="9">
    <location>
        <begin position="3"/>
        <end position="169"/>
    </location>
</feature>
<dbReference type="EMBL" id="AMYT01000007">
    <property type="protein sequence ID" value="EKU27901.1"/>
    <property type="molecule type" value="Genomic_DNA"/>
</dbReference>
<dbReference type="NCBIfam" id="TIGR00460">
    <property type="entry name" value="fmt"/>
    <property type="match status" value="1"/>
</dbReference>
<keyword evidence="5 8" id="KW-0808">Transferase</keyword>
<dbReference type="InterPro" id="IPR001555">
    <property type="entry name" value="GART_AS"/>
</dbReference>
<dbReference type="Pfam" id="PF00551">
    <property type="entry name" value="Formyl_trans_N"/>
    <property type="match status" value="1"/>
</dbReference>
<evidence type="ECO:0000256" key="3">
    <source>
        <dbReference type="ARBA" id="ARBA00012261"/>
    </source>
</evidence>
<dbReference type="PANTHER" id="PTHR11138">
    <property type="entry name" value="METHIONYL-TRNA FORMYLTRANSFERASE"/>
    <property type="match status" value="1"/>
</dbReference>
<dbReference type="Proteomes" id="UP000016057">
    <property type="component" value="Unassembled WGS sequence"/>
</dbReference>